<evidence type="ECO:0000313" key="10">
    <source>
        <dbReference type="EMBL" id="MBO1107767.1"/>
    </source>
</evidence>
<dbReference type="InterPro" id="IPR037185">
    <property type="entry name" value="EmrE-like"/>
</dbReference>
<dbReference type="GeneID" id="69704530"/>
<dbReference type="SUPFAM" id="SSF103481">
    <property type="entry name" value="Multidrug resistance efflux transporter EmrE"/>
    <property type="match status" value="1"/>
</dbReference>
<evidence type="ECO:0000256" key="7">
    <source>
        <dbReference type="ARBA" id="ARBA00038151"/>
    </source>
</evidence>
<dbReference type="EMBL" id="JAFNAA010000005">
    <property type="protein sequence ID" value="MBO1107767.1"/>
    <property type="molecule type" value="Genomic_DNA"/>
</dbReference>
<dbReference type="GO" id="GO:1990961">
    <property type="term" value="P:xenobiotic detoxification by transmembrane export across the plasma membrane"/>
    <property type="evidence" value="ECO:0007669"/>
    <property type="project" value="UniProtKB-ARBA"/>
</dbReference>
<gene>
    <name evidence="10" type="primary">sugE</name>
    <name evidence="10" type="ORF">J2R62_05940</name>
</gene>
<accession>A0A1A9B163</accession>
<organism evidence="10 11">
    <name type="scientific">Plesiomonas shigelloides</name>
    <name type="common">Aeromonas shigelloides</name>
    <dbReference type="NCBI Taxonomy" id="703"/>
    <lineage>
        <taxon>Bacteria</taxon>
        <taxon>Pseudomonadati</taxon>
        <taxon>Pseudomonadota</taxon>
        <taxon>Gammaproteobacteria</taxon>
        <taxon>Enterobacterales</taxon>
        <taxon>Enterobacteriaceae</taxon>
        <taxon>Plesiomonas</taxon>
    </lineage>
</organism>
<evidence type="ECO:0000256" key="8">
    <source>
        <dbReference type="ARBA" id="ARBA00039168"/>
    </source>
</evidence>
<evidence type="ECO:0000256" key="1">
    <source>
        <dbReference type="ARBA" id="ARBA00004651"/>
    </source>
</evidence>
<comment type="subcellular location">
    <subcellularLocation>
        <location evidence="1 9">Cell membrane</location>
        <topology evidence="1 9">Multi-pass membrane protein</topology>
    </subcellularLocation>
</comment>
<keyword evidence="4 9" id="KW-0812">Transmembrane</keyword>
<dbReference type="PANTHER" id="PTHR30561">
    <property type="entry name" value="SMR FAMILY PROTON-DEPENDENT DRUG EFFLUX TRANSPORTER SUGE"/>
    <property type="match status" value="1"/>
</dbReference>
<dbReference type="InterPro" id="IPR045324">
    <property type="entry name" value="Small_multidrug_res"/>
</dbReference>
<dbReference type="GO" id="GO:0005886">
    <property type="term" value="C:plasma membrane"/>
    <property type="evidence" value="ECO:0007669"/>
    <property type="project" value="UniProtKB-SubCell"/>
</dbReference>
<dbReference type="GO" id="GO:0022857">
    <property type="term" value="F:transmembrane transporter activity"/>
    <property type="evidence" value="ECO:0007669"/>
    <property type="project" value="InterPro"/>
</dbReference>
<evidence type="ECO:0000256" key="5">
    <source>
        <dbReference type="ARBA" id="ARBA00022989"/>
    </source>
</evidence>
<keyword evidence="2" id="KW-0813">Transport</keyword>
<evidence type="ECO:0000256" key="9">
    <source>
        <dbReference type="RuleBase" id="RU003942"/>
    </source>
</evidence>
<comment type="caution">
    <text evidence="10">The sequence shown here is derived from an EMBL/GenBank/DDBJ whole genome shotgun (WGS) entry which is preliminary data.</text>
</comment>
<evidence type="ECO:0000256" key="6">
    <source>
        <dbReference type="ARBA" id="ARBA00023136"/>
    </source>
</evidence>
<protein>
    <recommendedName>
        <fullName evidence="8">Guanidinium exporter</fullName>
    </recommendedName>
</protein>
<keyword evidence="6" id="KW-0472">Membrane</keyword>
<dbReference type="AlphaFoldDB" id="A0A1A9B163"/>
<evidence type="ECO:0000256" key="2">
    <source>
        <dbReference type="ARBA" id="ARBA00022448"/>
    </source>
</evidence>
<keyword evidence="5" id="KW-1133">Transmembrane helix</keyword>
<dbReference type="PANTHER" id="PTHR30561:SF0">
    <property type="entry name" value="GUANIDINIUM EXPORTER"/>
    <property type="match status" value="1"/>
</dbReference>
<keyword evidence="3" id="KW-1003">Cell membrane</keyword>
<dbReference type="NCBIfam" id="NF008512">
    <property type="entry name" value="PRK11431.1"/>
    <property type="match status" value="1"/>
</dbReference>
<proteinExistence type="inferred from homology"/>
<comment type="similarity">
    <text evidence="7">Belongs to the drug/metabolite transporter (DMT) superfamily. Small multidrug resistance (SMR) (TC 2.A.7.1) family. Gdx/SugE subfamily.</text>
</comment>
<dbReference type="Gene3D" id="1.10.3730.20">
    <property type="match status" value="1"/>
</dbReference>
<dbReference type="Proteomes" id="UP000664658">
    <property type="component" value="Unassembled WGS sequence"/>
</dbReference>
<sequence>MAWVYLVIAGIFEVCWALALKASHGFSRPLPTVIFALTISGSMVLLAMAMRQLPAGSAYAVWTGIGAVGTAIMGIILFGESASLVRVGSLVLIVCGILGLKFSS</sequence>
<dbReference type="InterPro" id="IPR000390">
    <property type="entry name" value="Small_drug/metabolite_transptr"/>
</dbReference>
<dbReference type="KEGG" id="pshi:SAMEA2665130_2759"/>
<evidence type="ECO:0000256" key="3">
    <source>
        <dbReference type="ARBA" id="ARBA00022475"/>
    </source>
</evidence>
<reference evidence="10" key="1">
    <citation type="submission" date="2021-03" db="EMBL/GenBank/DDBJ databases">
        <title>Plesiomonas shigelloides zfcc0051, isolated from zebrafish feces.</title>
        <authorList>
            <person name="Vanderhoek Z."/>
            <person name="Gaulke C."/>
        </authorList>
    </citation>
    <scope>NUCLEOTIDE SEQUENCE</scope>
    <source>
        <strain evidence="10">Zfcc0051</strain>
    </source>
</reference>
<name>A0A1A9B163_PLESH</name>
<dbReference type="Pfam" id="PF00893">
    <property type="entry name" value="Multi_Drug_Res"/>
    <property type="match status" value="1"/>
</dbReference>
<evidence type="ECO:0000313" key="11">
    <source>
        <dbReference type="Proteomes" id="UP000664658"/>
    </source>
</evidence>
<dbReference type="FunFam" id="1.10.3730.20:FF:000001">
    <property type="entry name" value="Quaternary ammonium compound resistance transporter SugE"/>
    <property type="match status" value="1"/>
</dbReference>
<dbReference type="RefSeq" id="WP_010864792.1">
    <property type="nucleotide sequence ID" value="NZ_CP027852.1"/>
</dbReference>
<evidence type="ECO:0000256" key="4">
    <source>
        <dbReference type="ARBA" id="ARBA00022692"/>
    </source>
</evidence>